<dbReference type="GO" id="GO:0019915">
    <property type="term" value="P:lipid storage"/>
    <property type="evidence" value="ECO:0007669"/>
    <property type="project" value="InterPro"/>
</dbReference>
<dbReference type="InterPro" id="IPR019388">
    <property type="entry name" value="FIT"/>
</dbReference>
<proteinExistence type="inferred from homology"/>
<evidence type="ECO:0000256" key="9">
    <source>
        <dbReference type="SAM" id="Phobius"/>
    </source>
</evidence>
<dbReference type="GO" id="GO:0008654">
    <property type="term" value="P:phospholipid biosynthetic process"/>
    <property type="evidence" value="ECO:0007669"/>
    <property type="project" value="TreeGrafter"/>
</dbReference>
<evidence type="ECO:0000256" key="8">
    <source>
        <dbReference type="SAM" id="MobiDB-lite"/>
    </source>
</evidence>
<keyword evidence="5 9" id="KW-1133">Transmembrane helix</keyword>
<feature type="region of interest" description="Disordered" evidence="8">
    <location>
        <begin position="1"/>
        <end position="38"/>
    </location>
</feature>
<reference evidence="11" key="1">
    <citation type="submission" date="2025-08" db="UniProtKB">
        <authorList>
            <consortium name="RefSeq"/>
        </authorList>
    </citation>
    <scope>IDENTIFICATION</scope>
    <source>
        <tissue evidence="11">Entire body</tissue>
    </source>
</reference>
<evidence type="ECO:0000256" key="2">
    <source>
        <dbReference type="ARBA" id="ARBA00022692"/>
    </source>
</evidence>
<evidence type="ECO:0000256" key="1">
    <source>
        <dbReference type="ARBA" id="ARBA00004477"/>
    </source>
</evidence>
<comment type="subcellular location">
    <subcellularLocation>
        <location evidence="1">Endoplasmic reticulum membrane</location>
        <topology evidence="1">Multi-pass membrane protein</topology>
    </subcellularLocation>
</comment>
<evidence type="ECO:0000313" key="10">
    <source>
        <dbReference type="Proteomes" id="UP000192223"/>
    </source>
</evidence>
<evidence type="ECO:0000256" key="5">
    <source>
        <dbReference type="ARBA" id="ARBA00022989"/>
    </source>
</evidence>
<keyword evidence="2 9" id="KW-0812">Transmembrane</keyword>
<dbReference type="KEGG" id="apln:108741671"/>
<dbReference type="GO" id="GO:0005789">
    <property type="term" value="C:endoplasmic reticulum membrane"/>
    <property type="evidence" value="ECO:0007669"/>
    <property type="project" value="UniProtKB-SubCell"/>
</dbReference>
<dbReference type="GeneID" id="108741671"/>
<dbReference type="Pfam" id="PF10261">
    <property type="entry name" value="FIT"/>
    <property type="match status" value="2"/>
</dbReference>
<keyword evidence="10" id="KW-1185">Reference proteome</keyword>
<dbReference type="InParanoid" id="A0A1W4X7G6"/>
<feature type="transmembrane region" description="Helical" evidence="9">
    <location>
        <begin position="104"/>
        <end position="124"/>
    </location>
</feature>
<keyword evidence="7 9" id="KW-0472">Membrane</keyword>
<gene>
    <name evidence="11" type="primary">LOC108741671</name>
</gene>
<accession>A0A1W4X7G6</accession>
<keyword evidence="4" id="KW-0256">Endoplasmic reticulum</keyword>
<dbReference type="InterPro" id="IPR046401">
    <property type="entry name" value="FITM1/2"/>
</dbReference>
<dbReference type="HAMAP" id="MF_03230">
    <property type="entry name" value="FITM2"/>
    <property type="match status" value="1"/>
</dbReference>
<keyword evidence="6" id="KW-0443">Lipid metabolism</keyword>
<evidence type="ECO:0000256" key="6">
    <source>
        <dbReference type="ARBA" id="ARBA00023098"/>
    </source>
</evidence>
<keyword evidence="3" id="KW-0378">Hydrolase</keyword>
<evidence type="ECO:0000256" key="7">
    <source>
        <dbReference type="ARBA" id="ARBA00023136"/>
    </source>
</evidence>
<dbReference type="CTD" id="38596"/>
<dbReference type="FunCoup" id="A0A1W4X7G6">
    <property type="interactions" value="352"/>
</dbReference>
<dbReference type="RefSeq" id="XP_018332046.1">
    <property type="nucleotide sequence ID" value="XM_018476544.2"/>
</dbReference>
<evidence type="ECO:0000313" key="11">
    <source>
        <dbReference type="RefSeq" id="XP_018332046.1"/>
    </source>
</evidence>
<dbReference type="PANTHER" id="PTHR23129:SF0">
    <property type="entry name" value="ACYL-COENZYME A DIPHOSPHATASE FITM2"/>
    <property type="match status" value="1"/>
</dbReference>
<feature type="transmembrane region" description="Helical" evidence="9">
    <location>
        <begin position="257"/>
        <end position="283"/>
    </location>
</feature>
<evidence type="ECO:0000256" key="3">
    <source>
        <dbReference type="ARBA" id="ARBA00022801"/>
    </source>
</evidence>
<sequence length="376" mass="43532">MTGKRRPSSTQGSPKLNFRPQTNELRTEQRGTRPTSKPTSIKEILTLMVLHVCRKSLFFDTNLKVGIYLGALFLISLIADVIPIPKGYLARSDNVFNQYFVKIAWFWNILLLTPFLILTSYVYCCGQKDRIVKHHLVRLVIATFFWYFWTSLFNYIESKYGICTLKGEQSKANCLKAGHFWNGFDLSGHCFILIYGSLCLIEEARCVINWDKIKEYIRNEEHFRKSDPNEHHNSPLRFLTEEEFSTLKESYEKYTPYIRALFVAITLLQILWDIMLVCTMLYYHIMIEKLLGGAPAILTWFATYKLWYDSHNLLPKLPGEGLFKYNKVKTGLQPAGRRRIGSVTNGIPQFMGMPLYSFRTDAGPTGSAESQLEESF</sequence>
<dbReference type="GO" id="GO:0010945">
    <property type="term" value="F:coenzyme A diphosphatase activity"/>
    <property type="evidence" value="ECO:0007669"/>
    <property type="project" value="InterPro"/>
</dbReference>
<organism evidence="10 11">
    <name type="scientific">Agrilus planipennis</name>
    <name type="common">Emerald ash borer</name>
    <name type="synonym">Agrilus marcopoli</name>
    <dbReference type="NCBI Taxonomy" id="224129"/>
    <lineage>
        <taxon>Eukaryota</taxon>
        <taxon>Metazoa</taxon>
        <taxon>Ecdysozoa</taxon>
        <taxon>Arthropoda</taxon>
        <taxon>Hexapoda</taxon>
        <taxon>Insecta</taxon>
        <taxon>Pterygota</taxon>
        <taxon>Neoptera</taxon>
        <taxon>Endopterygota</taxon>
        <taxon>Coleoptera</taxon>
        <taxon>Polyphaga</taxon>
        <taxon>Elateriformia</taxon>
        <taxon>Buprestoidea</taxon>
        <taxon>Buprestidae</taxon>
        <taxon>Agrilinae</taxon>
        <taxon>Agrilus</taxon>
    </lineage>
</organism>
<protein>
    <submittedName>
        <fullName evidence="11">FIT family protein CG10671</fullName>
    </submittedName>
</protein>
<feature type="compositionally biased region" description="Polar residues" evidence="8">
    <location>
        <begin position="8"/>
        <end position="24"/>
    </location>
</feature>
<dbReference type="OrthoDB" id="5579088at2759"/>
<name>A0A1W4X7G6_AGRPL</name>
<dbReference type="PANTHER" id="PTHR23129">
    <property type="entry name" value="ACYL-COENZYME A DIPHOSPHATASE FITM2"/>
    <property type="match status" value="1"/>
</dbReference>
<feature type="transmembrane region" description="Helical" evidence="9">
    <location>
        <begin position="136"/>
        <end position="156"/>
    </location>
</feature>
<evidence type="ECO:0000256" key="4">
    <source>
        <dbReference type="ARBA" id="ARBA00022824"/>
    </source>
</evidence>
<feature type="transmembrane region" description="Helical" evidence="9">
    <location>
        <begin position="65"/>
        <end position="84"/>
    </location>
</feature>
<dbReference type="GO" id="GO:0034389">
    <property type="term" value="P:lipid droplet organization"/>
    <property type="evidence" value="ECO:0007669"/>
    <property type="project" value="InterPro"/>
</dbReference>
<dbReference type="Proteomes" id="UP000192223">
    <property type="component" value="Unplaced"/>
</dbReference>
<dbReference type="AlphaFoldDB" id="A0A1W4X7G6"/>